<reference evidence="5 6" key="1">
    <citation type="submission" date="2024-06" db="EMBL/GenBank/DDBJ databases">
        <authorList>
            <person name="Kim D.-U."/>
        </authorList>
    </citation>
    <scope>NUCLEOTIDE SEQUENCE [LARGE SCALE GENOMIC DNA]</scope>
    <source>
        <strain evidence="5 6">KACC15460</strain>
    </source>
</reference>
<dbReference type="EMBL" id="JBEWSZ010000007">
    <property type="protein sequence ID" value="MET2832096.1"/>
    <property type="molecule type" value="Genomic_DNA"/>
</dbReference>
<evidence type="ECO:0000256" key="2">
    <source>
        <dbReference type="ARBA" id="ARBA00023125"/>
    </source>
</evidence>
<evidence type="ECO:0000256" key="3">
    <source>
        <dbReference type="ARBA" id="ARBA00023163"/>
    </source>
</evidence>
<comment type="caution">
    <text evidence="5">The sequence shown here is derived from an EMBL/GenBank/DDBJ whole genome shotgun (WGS) entry which is preliminary data.</text>
</comment>
<evidence type="ECO:0000256" key="1">
    <source>
        <dbReference type="ARBA" id="ARBA00023015"/>
    </source>
</evidence>
<dbReference type="InterPro" id="IPR018060">
    <property type="entry name" value="HTH_AraC"/>
</dbReference>
<protein>
    <submittedName>
        <fullName evidence="5">AraC family transcriptional regulator</fullName>
    </submittedName>
</protein>
<evidence type="ECO:0000259" key="4">
    <source>
        <dbReference type="PROSITE" id="PS01124"/>
    </source>
</evidence>
<keyword evidence="3" id="KW-0804">Transcription</keyword>
<name>A0ABV2DPZ9_9HYPH</name>
<dbReference type="PROSITE" id="PS01124">
    <property type="entry name" value="HTH_ARAC_FAMILY_2"/>
    <property type="match status" value="1"/>
</dbReference>
<keyword evidence="2" id="KW-0238">DNA-binding</keyword>
<proteinExistence type="predicted"/>
<organism evidence="5 6">
    <name type="scientific">Mesorhizobium shangrilense</name>
    <dbReference type="NCBI Taxonomy" id="460060"/>
    <lineage>
        <taxon>Bacteria</taxon>
        <taxon>Pseudomonadati</taxon>
        <taxon>Pseudomonadota</taxon>
        <taxon>Alphaproteobacteria</taxon>
        <taxon>Hyphomicrobiales</taxon>
        <taxon>Phyllobacteriaceae</taxon>
        <taxon>Mesorhizobium</taxon>
    </lineage>
</organism>
<evidence type="ECO:0000313" key="5">
    <source>
        <dbReference type="EMBL" id="MET2832096.1"/>
    </source>
</evidence>
<evidence type="ECO:0000313" key="6">
    <source>
        <dbReference type="Proteomes" id="UP001548832"/>
    </source>
</evidence>
<keyword evidence="1" id="KW-0805">Transcription regulation</keyword>
<dbReference type="PROSITE" id="PS00041">
    <property type="entry name" value="HTH_ARAC_FAMILY_1"/>
    <property type="match status" value="1"/>
</dbReference>
<dbReference type="InterPro" id="IPR018062">
    <property type="entry name" value="HTH_AraC-typ_CS"/>
</dbReference>
<dbReference type="InterPro" id="IPR009057">
    <property type="entry name" value="Homeodomain-like_sf"/>
</dbReference>
<dbReference type="PANTHER" id="PTHR46796">
    <property type="entry name" value="HTH-TYPE TRANSCRIPTIONAL ACTIVATOR RHAS-RELATED"/>
    <property type="match status" value="1"/>
</dbReference>
<keyword evidence="6" id="KW-1185">Reference proteome</keyword>
<dbReference type="Proteomes" id="UP001548832">
    <property type="component" value="Unassembled WGS sequence"/>
</dbReference>
<dbReference type="InterPro" id="IPR032783">
    <property type="entry name" value="AraC_lig"/>
</dbReference>
<feature type="domain" description="HTH araC/xylS-type" evidence="4">
    <location>
        <begin position="176"/>
        <end position="273"/>
    </location>
</feature>
<dbReference type="Gene3D" id="1.10.10.60">
    <property type="entry name" value="Homeodomain-like"/>
    <property type="match status" value="2"/>
</dbReference>
<dbReference type="Pfam" id="PF12833">
    <property type="entry name" value="HTH_18"/>
    <property type="match status" value="1"/>
</dbReference>
<dbReference type="RefSeq" id="WP_354464323.1">
    <property type="nucleotide sequence ID" value="NZ_JBEWSZ010000007.1"/>
</dbReference>
<gene>
    <name evidence="5" type="ORF">ABVQ20_34620</name>
</gene>
<accession>A0ABV2DPZ9</accession>
<sequence length="280" mass="29973">MLIVPMDPFAALFAHVTPTARTFFTGNLCQTLQFTGVGHLHLFKAGALTVTQNGQADLELVEPTLLFLPRGRTHSFAVDPERGADLVCATVELGGAEGNPIGQGLPECVVLPLAAHPALGPVCDLLVGEAFSEAGGRQAALDRLFDYLLILIVRHVVESGAISTGVLAGLADPRLAKALTAMHEAPKKPWKLEDLADVAGMSRTRFADHFRTLVGLTPIEYLTVWRMTIARQLLRKGKPVKSVAAQVGYDSAAAFSRVFSRVTGQPPRSSTRSGMDLANR</sequence>
<dbReference type="SUPFAM" id="SSF46689">
    <property type="entry name" value="Homeodomain-like"/>
    <property type="match status" value="2"/>
</dbReference>
<dbReference type="Pfam" id="PF12852">
    <property type="entry name" value="Cupin_6"/>
    <property type="match status" value="1"/>
</dbReference>
<dbReference type="SMART" id="SM00342">
    <property type="entry name" value="HTH_ARAC"/>
    <property type="match status" value="1"/>
</dbReference>
<dbReference type="InterPro" id="IPR050204">
    <property type="entry name" value="AraC_XylS_family_regulators"/>
</dbReference>
<dbReference type="PANTHER" id="PTHR46796:SF7">
    <property type="entry name" value="ARAC FAMILY TRANSCRIPTIONAL REGULATOR"/>
    <property type="match status" value="1"/>
</dbReference>